<feature type="transmembrane region" description="Helical" evidence="6">
    <location>
        <begin position="98"/>
        <end position="119"/>
    </location>
</feature>
<evidence type="ECO:0000313" key="8">
    <source>
        <dbReference type="EMBL" id="TDD88500.1"/>
    </source>
</evidence>
<dbReference type="InterPro" id="IPR011701">
    <property type="entry name" value="MFS"/>
</dbReference>
<evidence type="ECO:0000256" key="4">
    <source>
        <dbReference type="ARBA" id="ARBA00022989"/>
    </source>
</evidence>
<accession>A0A4R5BT93</accession>
<evidence type="ECO:0000256" key="1">
    <source>
        <dbReference type="ARBA" id="ARBA00004651"/>
    </source>
</evidence>
<dbReference type="InterPro" id="IPR036259">
    <property type="entry name" value="MFS_trans_sf"/>
</dbReference>
<dbReference type="PANTHER" id="PTHR43124">
    <property type="entry name" value="PURINE EFFLUX PUMP PBUE"/>
    <property type="match status" value="1"/>
</dbReference>
<protein>
    <submittedName>
        <fullName evidence="8">MFS transporter</fullName>
    </submittedName>
</protein>
<feature type="transmembrane region" description="Helical" evidence="6">
    <location>
        <begin position="268"/>
        <end position="287"/>
    </location>
</feature>
<keyword evidence="4 6" id="KW-1133">Transmembrane helix</keyword>
<dbReference type="OrthoDB" id="9814237at2"/>
<name>A0A4R5BT93_9ACTN</name>
<feature type="transmembrane region" description="Helical" evidence="6">
    <location>
        <begin position="327"/>
        <end position="350"/>
    </location>
</feature>
<evidence type="ECO:0000256" key="6">
    <source>
        <dbReference type="SAM" id="Phobius"/>
    </source>
</evidence>
<reference evidence="8 9" key="1">
    <citation type="submission" date="2019-03" db="EMBL/GenBank/DDBJ databases">
        <title>Draft genome sequences of novel Actinobacteria.</title>
        <authorList>
            <person name="Sahin N."/>
            <person name="Ay H."/>
            <person name="Saygin H."/>
        </authorList>
    </citation>
    <scope>NUCLEOTIDE SEQUENCE [LARGE SCALE GENOMIC DNA]</scope>
    <source>
        <strain evidence="8 9">DSM 45941</strain>
    </source>
</reference>
<dbReference type="GO" id="GO:0022857">
    <property type="term" value="F:transmembrane transporter activity"/>
    <property type="evidence" value="ECO:0007669"/>
    <property type="project" value="InterPro"/>
</dbReference>
<evidence type="ECO:0000256" key="3">
    <source>
        <dbReference type="ARBA" id="ARBA00022692"/>
    </source>
</evidence>
<dbReference type="CDD" id="cd17324">
    <property type="entry name" value="MFS_NepI_like"/>
    <property type="match status" value="1"/>
</dbReference>
<feature type="transmembrane region" description="Helical" evidence="6">
    <location>
        <begin position="293"/>
        <end position="315"/>
    </location>
</feature>
<evidence type="ECO:0000256" key="5">
    <source>
        <dbReference type="ARBA" id="ARBA00023136"/>
    </source>
</evidence>
<keyword evidence="2" id="KW-1003">Cell membrane</keyword>
<evidence type="ECO:0000256" key="2">
    <source>
        <dbReference type="ARBA" id="ARBA00022475"/>
    </source>
</evidence>
<sequence length="395" mass="38945">MGRGIAVLAALTVSVFVVGTSEYLISGLLPQVAADLGVTVAAAGQAVTGYALGVVIGGPLVTVLTVRLPRKGVAIGLLLLFAAGNAICAAAGSYELLLAGRVVASLSHAAFLTIALLLTTRTVPAERAGTAIAAIASGFAVATLLGVPVGVLLGERAGWRVPFAVLAALALAAALLLAAVLPRYDAPDARVRDELRTVTRRPVLLIIAMTSLGMAAVSTVFTYLATALGEITGFTPTAVSVLLLVYGGGSLAGGLIAGRAADRSAAAAVRGTFAGLAVVLALVPAALGWRLPAVAAVLAFGLLASATTPVLQSLMLRRAGGAPTLAVSVNVCAFNIGIAAGSALGGGLVASGGLRWLGFAASGLSLAALAVTFAAVPRRATAPAPRGDGVRALQS</sequence>
<dbReference type="InterPro" id="IPR050189">
    <property type="entry name" value="MFS_Efflux_Transporters"/>
</dbReference>
<feature type="transmembrane region" description="Helical" evidence="6">
    <location>
        <begin position="237"/>
        <end position="256"/>
    </location>
</feature>
<feature type="transmembrane region" description="Helical" evidence="6">
    <location>
        <begin position="131"/>
        <end position="153"/>
    </location>
</feature>
<evidence type="ECO:0000313" key="9">
    <source>
        <dbReference type="Proteomes" id="UP000295578"/>
    </source>
</evidence>
<dbReference type="RefSeq" id="WP_132194800.1">
    <property type="nucleotide sequence ID" value="NZ_SMKY01000017.1"/>
</dbReference>
<dbReference type="Proteomes" id="UP000295578">
    <property type="component" value="Unassembled WGS sequence"/>
</dbReference>
<evidence type="ECO:0000259" key="7">
    <source>
        <dbReference type="PROSITE" id="PS50850"/>
    </source>
</evidence>
<comment type="subcellular location">
    <subcellularLocation>
        <location evidence="1">Cell membrane</location>
        <topology evidence="1">Multi-pass membrane protein</topology>
    </subcellularLocation>
</comment>
<dbReference type="GO" id="GO:0005886">
    <property type="term" value="C:plasma membrane"/>
    <property type="evidence" value="ECO:0007669"/>
    <property type="project" value="UniProtKB-SubCell"/>
</dbReference>
<feature type="domain" description="Major facilitator superfamily (MFS) profile" evidence="7">
    <location>
        <begin position="7"/>
        <end position="380"/>
    </location>
</feature>
<dbReference type="AlphaFoldDB" id="A0A4R5BT93"/>
<dbReference type="PROSITE" id="PS50850">
    <property type="entry name" value="MFS"/>
    <property type="match status" value="1"/>
</dbReference>
<dbReference type="Gene3D" id="1.20.1250.20">
    <property type="entry name" value="MFS general substrate transporter like domains"/>
    <property type="match status" value="2"/>
</dbReference>
<feature type="transmembrane region" description="Helical" evidence="6">
    <location>
        <begin position="159"/>
        <end position="181"/>
    </location>
</feature>
<feature type="transmembrane region" description="Helical" evidence="6">
    <location>
        <begin position="36"/>
        <end position="61"/>
    </location>
</feature>
<dbReference type="Pfam" id="PF07690">
    <property type="entry name" value="MFS_1"/>
    <property type="match status" value="1"/>
</dbReference>
<dbReference type="SUPFAM" id="SSF103473">
    <property type="entry name" value="MFS general substrate transporter"/>
    <property type="match status" value="1"/>
</dbReference>
<feature type="transmembrane region" description="Helical" evidence="6">
    <location>
        <begin position="356"/>
        <end position="376"/>
    </location>
</feature>
<comment type="caution">
    <text evidence="8">The sequence shown here is derived from an EMBL/GenBank/DDBJ whole genome shotgun (WGS) entry which is preliminary data.</text>
</comment>
<keyword evidence="5 6" id="KW-0472">Membrane</keyword>
<feature type="transmembrane region" description="Helical" evidence="6">
    <location>
        <begin position="202"/>
        <end position="225"/>
    </location>
</feature>
<keyword evidence="3 6" id="KW-0812">Transmembrane</keyword>
<dbReference type="EMBL" id="SMKY01000017">
    <property type="protein sequence ID" value="TDD88500.1"/>
    <property type="molecule type" value="Genomic_DNA"/>
</dbReference>
<dbReference type="InterPro" id="IPR020846">
    <property type="entry name" value="MFS_dom"/>
</dbReference>
<feature type="transmembrane region" description="Helical" evidence="6">
    <location>
        <begin position="73"/>
        <end position="92"/>
    </location>
</feature>
<keyword evidence="9" id="KW-1185">Reference proteome</keyword>
<dbReference type="PANTHER" id="PTHR43124:SF8">
    <property type="entry name" value="INNER MEMBRANE TRANSPORT PROTEIN YDHP"/>
    <property type="match status" value="1"/>
</dbReference>
<gene>
    <name evidence="8" type="ORF">E1293_06345</name>
</gene>
<organism evidence="8 9">
    <name type="scientific">Actinomadura darangshiensis</name>
    <dbReference type="NCBI Taxonomy" id="705336"/>
    <lineage>
        <taxon>Bacteria</taxon>
        <taxon>Bacillati</taxon>
        <taxon>Actinomycetota</taxon>
        <taxon>Actinomycetes</taxon>
        <taxon>Streptosporangiales</taxon>
        <taxon>Thermomonosporaceae</taxon>
        <taxon>Actinomadura</taxon>
    </lineage>
</organism>
<proteinExistence type="predicted"/>